<evidence type="ECO:0000313" key="11">
    <source>
        <dbReference type="EMBL" id="AQW88306.1"/>
    </source>
</evidence>
<dbReference type="PANTHER" id="PTHR43643:SF3">
    <property type="entry name" value="HISTIDINOL-PHOSPHATE AMINOTRANSFERASE"/>
    <property type="match status" value="1"/>
</dbReference>
<keyword evidence="6 9" id="KW-0808">Transferase</keyword>
<evidence type="ECO:0000256" key="4">
    <source>
        <dbReference type="ARBA" id="ARBA00011738"/>
    </source>
</evidence>
<reference evidence="12" key="1">
    <citation type="submission" date="2016-09" db="EMBL/GenBank/DDBJ databases">
        <title>Comparative genomics of the Campylobacter concisus group.</title>
        <authorList>
            <person name="Miller W.G."/>
            <person name="Yee E."/>
            <person name="Chapman M.H."/>
            <person name="Huynh S."/>
            <person name="Bono J.L."/>
            <person name="On S.L.W."/>
            <person name="StLeger J."/>
            <person name="Foster G."/>
            <person name="Parker C.T."/>
        </authorList>
    </citation>
    <scope>NUCLEOTIDE SEQUENCE [LARGE SCALE GENOMIC DNA]</scope>
    <source>
        <strain evidence="12">RM18021</strain>
    </source>
</reference>
<dbReference type="InterPro" id="IPR005861">
    <property type="entry name" value="HisP_aminotrans"/>
</dbReference>
<keyword evidence="5 9" id="KW-0032">Aminotransferase</keyword>
<evidence type="ECO:0000256" key="1">
    <source>
        <dbReference type="ARBA" id="ARBA00001933"/>
    </source>
</evidence>
<dbReference type="InterPro" id="IPR050106">
    <property type="entry name" value="HistidinolP_aminotransfase"/>
</dbReference>
<dbReference type="CDD" id="cd00609">
    <property type="entry name" value="AAT_like"/>
    <property type="match status" value="1"/>
</dbReference>
<evidence type="ECO:0000256" key="8">
    <source>
        <dbReference type="ARBA" id="ARBA00047481"/>
    </source>
</evidence>
<name>A0A1S6U986_9BACT</name>
<accession>A0A1S6U986</accession>
<dbReference type="UniPathway" id="UPA00031">
    <property type="reaction ID" value="UER00012"/>
</dbReference>
<evidence type="ECO:0000256" key="2">
    <source>
        <dbReference type="ARBA" id="ARBA00005011"/>
    </source>
</evidence>
<dbReference type="Proteomes" id="UP000190868">
    <property type="component" value="Chromosome"/>
</dbReference>
<dbReference type="AlphaFoldDB" id="A0A1S6U986"/>
<dbReference type="NCBIfam" id="TIGR01141">
    <property type="entry name" value="hisC"/>
    <property type="match status" value="1"/>
</dbReference>
<feature type="domain" description="Aminotransferase class I/classII large" evidence="10">
    <location>
        <begin position="32"/>
        <end position="361"/>
    </location>
</feature>
<sequence length="366" mass="41454">MKFNKILSNLKNYETGKPIELVVCEFGTNPEDVVKLASNENPFGVSKMVEQGMQEVFKNAYLYPDDSYYELKDVLANKHNVQSSNIIIGAGSDQIIEFCVHTKANKKSAVLMAGATFAMYEIYAKQVGAEIIRTKSKTHNLKELKELYKANKDKISIIFLCLPNNPLGECADAKDVYKFINKIKKNVLVVVDCAYMEFASFKDKDKLIQAKYLIENFENAIFLGTFSKAYGLGGMRIGYGIANKFIISELNKLRPPFNITTLSLRAAILALQDQNFVDECVKSNFLEMKRYETVADSLNIEYIPSYANFITLKFKEQNSTDICQNLLKKGIILRDLQSYGLNAIRITIGTSEQNTKVLEHLREILK</sequence>
<dbReference type="SUPFAM" id="SSF53383">
    <property type="entry name" value="PLP-dependent transferases"/>
    <property type="match status" value="1"/>
</dbReference>
<evidence type="ECO:0000256" key="5">
    <source>
        <dbReference type="ARBA" id="ARBA00022576"/>
    </source>
</evidence>
<dbReference type="Pfam" id="PF00155">
    <property type="entry name" value="Aminotran_1_2"/>
    <property type="match status" value="1"/>
</dbReference>
<dbReference type="InterPro" id="IPR015424">
    <property type="entry name" value="PyrdxlP-dep_Trfase"/>
</dbReference>
<dbReference type="PROSITE" id="PS00599">
    <property type="entry name" value="AA_TRANSFER_CLASS_2"/>
    <property type="match status" value="1"/>
</dbReference>
<evidence type="ECO:0000256" key="7">
    <source>
        <dbReference type="ARBA" id="ARBA00022898"/>
    </source>
</evidence>
<evidence type="ECO:0000256" key="6">
    <source>
        <dbReference type="ARBA" id="ARBA00022679"/>
    </source>
</evidence>
<evidence type="ECO:0000256" key="3">
    <source>
        <dbReference type="ARBA" id="ARBA00007970"/>
    </source>
</evidence>
<evidence type="ECO:0000259" key="10">
    <source>
        <dbReference type="Pfam" id="PF00155"/>
    </source>
</evidence>
<dbReference type="InterPro" id="IPR015421">
    <property type="entry name" value="PyrdxlP-dep_Trfase_major"/>
</dbReference>
<comment type="similarity">
    <text evidence="3 9">Belongs to the class-II pyridoxal-phosphate-dependent aminotransferase family. Histidinol-phosphate aminotransferase subfamily.</text>
</comment>
<dbReference type="InterPro" id="IPR015422">
    <property type="entry name" value="PyrdxlP-dep_Trfase_small"/>
</dbReference>
<keyword evidence="9" id="KW-0368">Histidine biosynthesis</keyword>
<keyword evidence="7 9" id="KW-0663">Pyridoxal phosphate</keyword>
<dbReference type="EC" id="2.6.1.9" evidence="9"/>
<dbReference type="InterPro" id="IPR001917">
    <property type="entry name" value="Aminotrans_II_pyridoxalP_BS"/>
</dbReference>
<dbReference type="GO" id="GO:0004400">
    <property type="term" value="F:histidinol-phosphate transaminase activity"/>
    <property type="evidence" value="ECO:0007669"/>
    <property type="project" value="UniProtKB-UniRule"/>
</dbReference>
<organism evidence="11 12">
    <name type="scientific">Campylobacter pinnipediorum subsp. caledonicus</name>
    <dbReference type="NCBI Taxonomy" id="1874362"/>
    <lineage>
        <taxon>Bacteria</taxon>
        <taxon>Pseudomonadati</taxon>
        <taxon>Campylobacterota</taxon>
        <taxon>Epsilonproteobacteria</taxon>
        <taxon>Campylobacterales</taxon>
        <taxon>Campylobacteraceae</taxon>
        <taxon>Campylobacter</taxon>
    </lineage>
</organism>
<dbReference type="EMBL" id="CP017258">
    <property type="protein sequence ID" value="AQW88306.1"/>
    <property type="molecule type" value="Genomic_DNA"/>
</dbReference>
<keyword evidence="9" id="KW-0028">Amino-acid biosynthesis</keyword>
<proteinExistence type="inferred from homology"/>
<comment type="catalytic activity">
    <reaction evidence="8 9">
        <text>L-histidinol phosphate + 2-oxoglutarate = 3-(imidazol-4-yl)-2-oxopropyl phosphate + L-glutamate</text>
        <dbReference type="Rhea" id="RHEA:23744"/>
        <dbReference type="ChEBI" id="CHEBI:16810"/>
        <dbReference type="ChEBI" id="CHEBI:29985"/>
        <dbReference type="ChEBI" id="CHEBI:57766"/>
        <dbReference type="ChEBI" id="CHEBI:57980"/>
        <dbReference type="EC" id="2.6.1.9"/>
    </reaction>
</comment>
<dbReference type="InterPro" id="IPR004839">
    <property type="entry name" value="Aminotransferase_I/II_large"/>
</dbReference>
<evidence type="ECO:0000313" key="12">
    <source>
        <dbReference type="Proteomes" id="UP000190868"/>
    </source>
</evidence>
<comment type="subunit">
    <text evidence="4 9">Homodimer.</text>
</comment>
<dbReference type="GO" id="GO:0000105">
    <property type="term" value="P:L-histidine biosynthetic process"/>
    <property type="evidence" value="ECO:0007669"/>
    <property type="project" value="UniProtKB-UniRule"/>
</dbReference>
<dbReference type="RefSeq" id="WP_078424759.1">
    <property type="nucleotide sequence ID" value="NZ_CP017258.1"/>
</dbReference>
<protein>
    <recommendedName>
        <fullName evidence="9">Histidinol-phosphate aminotransferase</fullName>
        <ecNumber evidence="9">2.6.1.9</ecNumber>
    </recommendedName>
    <alternativeName>
        <fullName evidence="9">Imidazole acetol-phosphate transaminase</fullName>
    </alternativeName>
</protein>
<dbReference type="PANTHER" id="PTHR43643">
    <property type="entry name" value="HISTIDINOL-PHOSPHATE AMINOTRANSFERASE 2"/>
    <property type="match status" value="1"/>
</dbReference>
<dbReference type="GO" id="GO:0030170">
    <property type="term" value="F:pyridoxal phosphate binding"/>
    <property type="evidence" value="ECO:0007669"/>
    <property type="project" value="InterPro"/>
</dbReference>
<feature type="modified residue" description="N6-(pyridoxal phosphate)lysine" evidence="9">
    <location>
        <position position="228"/>
    </location>
</feature>
<dbReference type="Gene3D" id="3.40.640.10">
    <property type="entry name" value="Type I PLP-dependent aspartate aminotransferase-like (Major domain)"/>
    <property type="match status" value="1"/>
</dbReference>
<comment type="pathway">
    <text evidence="2 9">Amino-acid biosynthesis; L-histidine biosynthesis; L-histidine from 5-phospho-alpha-D-ribose 1-diphosphate: step 7/9.</text>
</comment>
<keyword evidence="12" id="KW-1185">Reference proteome</keyword>
<evidence type="ECO:0000256" key="9">
    <source>
        <dbReference type="HAMAP-Rule" id="MF_01023"/>
    </source>
</evidence>
<gene>
    <name evidence="9 11" type="primary">hisC</name>
    <name evidence="11" type="ORF">CPIN18021_1522</name>
</gene>
<dbReference type="HAMAP" id="MF_01023">
    <property type="entry name" value="HisC_aminotrans_2"/>
    <property type="match status" value="1"/>
</dbReference>
<dbReference type="Gene3D" id="3.90.1150.10">
    <property type="entry name" value="Aspartate Aminotransferase, domain 1"/>
    <property type="match status" value="1"/>
</dbReference>
<comment type="cofactor">
    <cofactor evidence="1 9">
        <name>pyridoxal 5'-phosphate</name>
        <dbReference type="ChEBI" id="CHEBI:597326"/>
    </cofactor>
</comment>